<feature type="transmembrane region" description="Helical" evidence="12">
    <location>
        <begin position="6"/>
        <end position="24"/>
    </location>
</feature>
<reference evidence="14" key="1">
    <citation type="submission" date="2020-02" db="EMBL/GenBank/DDBJ databases">
        <authorList>
            <person name="Meier V. D."/>
        </authorList>
    </citation>
    <scope>NUCLEOTIDE SEQUENCE</scope>
    <source>
        <strain evidence="14">AVDCRST_MAG69</strain>
    </source>
</reference>
<dbReference type="EMBL" id="CADCVP010000090">
    <property type="protein sequence ID" value="CAA9479364.1"/>
    <property type="molecule type" value="Genomic_DNA"/>
</dbReference>
<comment type="subcellular location">
    <subcellularLocation>
        <location evidence="1">Cell membrane</location>
        <topology evidence="1">Multi-pass membrane protein</topology>
    </subcellularLocation>
</comment>
<evidence type="ECO:0000313" key="14">
    <source>
        <dbReference type="EMBL" id="CAA9479364.1"/>
    </source>
</evidence>
<feature type="transmembrane region" description="Helical" evidence="12">
    <location>
        <begin position="63"/>
        <end position="80"/>
    </location>
</feature>
<evidence type="ECO:0000256" key="11">
    <source>
        <dbReference type="ARBA" id="ARBA00023201"/>
    </source>
</evidence>
<keyword evidence="4" id="KW-0050">Antiport</keyword>
<evidence type="ECO:0000256" key="9">
    <source>
        <dbReference type="ARBA" id="ARBA00023065"/>
    </source>
</evidence>
<name>A0A6J4RQV4_9ACTN</name>
<feature type="transmembrane region" description="Helical" evidence="12">
    <location>
        <begin position="31"/>
        <end position="51"/>
    </location>
</feature>
<evidence type="ECO:0000256" key="5">
    <source>
        <dbReference type="ARBA" id="ARBA00022475"/>
    </source>
</evidence>
<evidence type="ECO:0000259" key="13">
    <source>
        <dbReference type="Pfam" id="PF00999"/>
    </source>
</evidence>
<keyword evidence="10 12" id="KW-0472">Membrane</keyword>
<protein>
    <recommendedName>
        <fullName evidence="13">Cation/H+ exchanger transmembrane domain-containing protein</fullName>
    </recommendedName>
</protein>
<evidence type="ECO:0000256" key="1">
    <source>
        <dbReference type="ARBA" id="ARBA00004651"/>
    </source>
</evidence>
<feature type="transmembrane region" description="Helical" evidence="12">
    <location>
        <begin position="92"/>
        <end position="124"/>
    </location>
</feature>
<keyword evidence="6 12" id="KW-0812">Transmembrane</keyword>
<keyword evidence="11" id="KW-0739">Sodium transport</keyword>
<feature type="non-terminal residue" evidence="14">
    <location>
        <position position="125"/>
    </location>
</feature>
<keyword evidence="7 12" id="KW-1133">Transmembrane helix</keyword>
<sequence>MAVPGWLLVVSAMLAVAVLVALLSHRARVPLTVLLVIIGFVVGAVGDAIGVERPLRDEAFEQVLVFVFLPVLVFEAALGLNVRAFARNLVPIIVLAIPALLVSAVVVAAGVHVVLGIPLVVALLF</sequence>
<dbReference type="InterPro" id="IPR018422">
    <property type="entry name" value="Cation/H_exchanger_CPA1"/>
</dbReference>
<keyword evidence="3" id="KW-0813">Transport</keyword>
<dbReference type="GO" id="GO:0015385">
    <property type="term" value="F:sodium:proton antiporter activity"/>
    <property type="evidence" value="ECO:0007669"/>
    <property type="project" value="InterPro"/>
</dbReference>
<accession>A0A6J4RQV4</accession>
<evidence type="ECO:0000256" key="4">
    <source>
        <dbReference type="ARBA" id="ARBA00022449"/>
    </source>
</evidence>
<evidence type="ECO:0000256" key="6">
    <source>
        <dbReference type="ARBA" id="ARBA00022692"/>
    </source>
</evidence>
<dbReference type="GO" id="GO:0051453">
    <property type="term" value="P:regulation of intracellular pH"/>
    <property type="evidence" value="ECO:0007669"/>
    <property type="project" value="TreeGrafter"/>
</dbReference>
<dbReference type="PANTHER" id="PTHR10110">
    <property type="entry name" value="SODIUM/HYDROGEN EXCHANGER"/>
    <property type="match status" value="1"/>
</dbReference>
<evidence type="ECO:0000256" key="3">
    <source>
        <dbReference type="ARBA" id="ARBA00022448"/>
    </source>
</evidence>
<keyword evidence="5" id="KW-1003">Cell membrane</keyword>
<proteinExistence type="inferred from homology"/>
<dbReference type="Pfam" id="PF00999">
    <property type="entry name" value="Na_H_Exchanger"/>
    <property type="match status" value="1"/>
</dbReference>
<evidence type="ECO:0000256" key="10">
    <source>
        <dbReference type="ARBA" id="ARBA00023136"/>
    </source>
</evidence>
<evidence type="ECO:0000256" key="8">
    <source>
        <dbReference type="ARBA" id="ARBA00023053"/>
    </source>
</evidence>
<dbReference type="GO" id="GO:0015386">
    <property type="term" value="F:potassium:proton antiporter activity"/>
    <property type="evidence" value="ECO:0007669"/>
    <property type="project" value="TreeGrafter"/>
</dbReference>
<dbReference type="GO" id="GO:0005886">
    <property type="term" value="C:plasma membrane"/>
    <property type="evidence" value="ECO:0007669"/>
    <property type="project" value="UniProtKB-SubCell"/>
</dbReference>
<evidence type="ECO:0000256" key="12">
    <source>
        <dbReference type="SAM" id="Phobius"/>
    </source>
</evidence>
<dbReference type="AlphaFoldDB" id="A0A6J4RQV4"/>
<feature type="domain" description="Cation/H+ exchanger transmembrane" evidence="13">
    <location>
        <begin position="15"/>
        <end position="125"/>
    </location>
</feature>
<keyword evidence="9" id="KW-0406">Ion transport</keyword>
<keyword evidence="8" id="KW-0915">Sodium</keyword>
<comment type="similarity">
    <text evidence="2">Belongs to the monovalent cation:proton antiporter 1 (CPA1) transporter (TC 2.A.36) family.</text>
</comment>
<evidence type="ECO:0000256" key="2">
    <source>
        <dbReference type="ARBA" id="ARBA00007367"/>
    </source>
</evidence>
<evidence type="ECO:0000256" key="7">
    <source>
        <dbReference type="ARBA" id="ARBA00022989"/>
    </source>
</evidence>
<dbReference type="InterPro" id="IPR006153">
    <property type="entry name" value="Cation/H_exchanger_TM"/>
</dbReference>
<gene>
    <name evidence="14" type="ORF">AVDCRST_MAG69-676</name>
</gene>
<dbReference type="PANTHER" id="PTHR10110:SF195">
    <property type="entry name" value="NA(+)_H(+) ANTIPORTER NHAS2"/>
    <property type="match status" value="1"/>
</dbReference>
<organism evidence="14">
    <name type="scientific">uncultured Solirubrobacteraceae bacterium</name>
    <dbReference type="NCBI Taxonomy" id="1162706"/>
    <lineage>
        <taxon>Bacteria</taxon>
        <taxon>Bacillati</taxon>
        <taxon>Actinomycetota</taxon>
        <taxon>Thermoleophilia</taxon>
        <taxon>Solirubrobacterales</taxon>
        <taxon>Solirubrobacteraceae</taxon>
        <taxon>environmental samples</taxon>
    </lineage>
</organism>
<dbReference type="GO" id="GO:0098719">
    <property type="term" value="P:sodium ion import across plasma membrane"/>
    <property type="evidence" value="ECO:0007669"/>
    <property type="project" value="TreeGrafter"/>
</dbReference>